<feature type="binding site" evidence="2">
    <location>
        <position position="210"/>
    </location>
    <ligand>
        <name>substrate</name>
    </ligand>
</feature>
<evidence type="ECO:0000313" key="4">
    <source>
        <dbReference type="EMBL" id="CDW53694.1"/>
    </source>
</evidence>
<dbReference type="GO" id="GO:0005829">
    <property type="term" value="C:cytosol"/>
    <property type="evidence" value="ECO:0007669"/>
    <property type="project" value="TreeGrafter"/>
</dbReference>
<dbReference type="EMBL" id="HG805863">
    <property type="protein sequence ID" value="CDW53694.1"/>
    <property type="molecule type" value="Genomic_DNA"/>
</dbReference>
<dbReference type="InterPro" id="IPR010059">
    <property type="entry name" value="Uridine_phosphorylase_euk"/>
</dbReference>
<sequence length="618" mass="68627">MEHIKERNPDVLYHFGLSTEQVDFKSSFGDVKFVLCGGSASRMLRIAEEVAKELNLQLPYGTQLKNLCKSDRFVLYKCGPVLCVNHGIGEGSCLIMLHEITKLLKHAQVESPLFFRIGTSGGIGTVAQESCCSLAGAVKGIEPGTVVVSKGGVNGLLKPHFETCRLGKSVQYDASLDQQLVEELIAVCRQLKVKHTAGLTMGNNDFYEEQGRCDGALCSFTEKESKEFLRTAYDIGVRNFEMECCCFASFCKRAGIRAAVVCVTLLNRFEGDQLDQPKSVYQEYEMQPSKIKRMANGAKKKEIQRVSDDVIDASDFRELCHLGIRADDADVEKEFSNVQVHRKQRFSSFAKLTCDVFKFVFFCKSANSALRMAEYIGARLPNVLPYGMEPVNLSNNNTYAVYKVGPVLCVSHGLGEAPCLITLHELTKLLRSASNVFPYYFLVGKCTGLGAEPGTIILTTASVNGVLKPYFETFRLGKKVKYASVMDQHMVAQAAEVCKEMKVKHVKGLTLGTNDYYEGEGRRSETLCCGTNENKRSFFERAQVLGVRNFRMESTCFAAFCNRAQIKAAVISVACLNRLHTEDTIKMSQCSNMKNEQLLFNVATGLIEKLLSPTEYGQ</sequence>
<comment type="similarity">
    <text evidence="1">Belongs to the PNP/UDP phosphorylase family.</text>
</comment>
<dbReference type="InterPro" id="IPR000845">
    <property type="entry name" value="Nucleoside_phosphorylase_d"/>
</dbReference>
<proteinExistence type="inferred from homology"/>
<dbReference type="InterPro" id="IPR035994">
    <property type="entry name" value="Nucleoside_phosphorylase_sf"/>
</dbReference>
<reference evidence="4" key="2">
    <citation type="submission" date="2014-03" db="EMBL/GenBank/DDBJ databases">
        <title>The whipworm genome and dual-species transcriptomics of an intimate host-pathogen interaction.</title>
        <authorList>
            <person name="Foth B.J."/>
            <person name="Tsai I.J."/>
            <person name="Reid A.J."/>
            <person name="Bancroft A.J."/>
            <person name="Nichol S."/>
            <person name="Tracey A."/>
            <person name="Holroyd N."/>
            <person name="Cotton J.A."/>
            <person name="Stanley E.J."/>
            <person name="Zarowiecki M."/>
            <person name="Liu J.Z."/>
            <person name="Huckvale T."/>
            <person name="Cooper P.J."/>
            <person name="Grencis R.K."/>
            <person name="Berriman M."/>
        </authorList>
    </citation>
    <scope>NUCLEOTIDE SEQUENCE [LARGE SCALE GENOMIC DNA]</scope>
</reference>
<dbReference type="Proteomes" id="UP000030665">
    <property type="component" value="Unassembled WGS sequence"/>
</dbReference>
<feature type="binding site" evidence="2">
    <location>
        <position position="212"/>
    </location>
    <ligand>
        <name>substrate</name>
    </ligand>
</feature>
<feature type="domain" description="Nucleoside phosphorylase" evidence="3">
    <location>
        <begin position="33"/>
        <end position="268"/>
    </location>
</feature>
<reference evidence="4" key="1">
    <citation type="submission" date="2014-01" db="EMBL/GenBank/DDBJ databases">
        <authorList>
            <person name="Aslett M."/>
        </authorList>
    </citation>
    <scope>NUCLEOTIDE SEQUENCE</scope>
</reference>
<evidence type="ECO:0000259" key="3">
    <source>
        <dbReference type="Pfam" id="PF01048"/>
    </source>
</evidence>
<evidence type="ECO:0000313" key="5">
    <source>
        <dbReference type="Proteomes" id="UP000030665"/>
    </source>
</evidence>
<dbReference type="NCBIfam" id="TIGR01719">
    <property type="entry name" value="euk_UDPppase"/>
    <property type="match status" value="1"/>
</dbReference>
<dbReference type="STRING" id="36087.A0A077Z178"/>
<gene>
    <name evidence="4" type="ORF">TTRE_0000195901</name>
</gene>
<dbReference type="OrthoDB" id="204058at2759"/>
<evidence type="ECO:0000256" key="1">
    <source>
        <dbReference type="ARBA" id="ARBA00010456"/>
    </source>
</evidence>
<dbReference type="Gene3D" id="3.40.50.1580">
    <property type="entry name" value="Nucleoside phosphorylase domain"/>
    <property type="match status" value="2"/>
</dbReference>
<feature type="binding site" evidence="2">
    <location>
        <begin position="116"/>
        <end position="119"/>
    </location>
    <ligand>
        <name>phosphate</name>
        <dbReference type="ChEBI" id="CHEBI:43474"/>
    </ligand>
</feature>
<dbReference type="AlphaFoldDB" id="A0A077Z178"/>
<dbReference type="PANTHER" id="PTHR43691">
    <property type="entry name" value="URIDINE PHOSPHORYLASE"/>
    <property type="match status" value="1"/>
</dbReference>
<organism evidence="4 5">
    <name type="scientific">Trichuris trichiura</name>
    <name type="common">Whipworm</name>
    <name type="synonym">Trichocephalus trichiurus</name>
    <dbReference type="NCBI Taxonomy" id="36087"/>
    <lineage>
        <taxon>Eukaryota</taxon>
        <taxon>Metazoa</taxon>
        <taxon>Ecdysozoa</taxon>
        <taxon>Nematoda</taxon>
        <taxon>Enoplea</taxon>
        <taxon>Dorylaimia</taxon>
        <taxon>Trichinellida</taxon>
        <taxon>Trichuridae</taxon>
        <taxon>Trichuris</taxon>
    </lineage>
</organism>
<dbReference type="Pfam" id="PF01048">
    <property type="entry name" value="PNP_UDP_1"/>
    <property type="match status" value="2"/>
</dbReference>
<dbReference type="PANTHER" id="PTHR43691:SF11">
    <property type="entry name" value="FI09636P-RELATED"/>
    <property type="match status" value="1"/>
</dbReference>
<dbReference type="SUPFAM" id="SSF53167">
    <property type="entry name" value="Purine and uridine phosphorylases"/>
    <property type="match status" value="2"/>
</dbReference>
<feature type="domain" description="Nucleoside phosphorylase" evidence="3">
    <location>
        <begin position="401"/>
        <end position="577"/>
    </location>
</feature>
<feature type="binding site" evidence="2">
    <location>
        <position position="72"/>
    </location>
    <ligand>
        <name>phosphate</name>
        <dbReference type="ChEBI" id="CHEBI:43474"/>
    </ligand>
</feature>
<dbReference type="CDD" id="cd17763">
    <property type="entry name" value="UP_hUPP-like"/>
    <property type="match status" value="1"/>
</dbReference>
<name>A0A077Z178_TRITR</name>
<dbReference type="GO" id="GO:0009166">
    <property type="term" value="P:nucleotide catabolic process"/>
    <property type="evidence" value="ECO:0007669"/>
    <property type="project" value="InterPro"/>
</dbReference>
<accession>A0A077Z178</accession>
<protein>
    <submittedName>
        <fullName evidence="4">Uridine phosphorylase 1</fullName>
    </submittedName>
</protein>
<dbReference type="GO" id="GO:0004850">
    <property type="term" value="F:uridine phosphorylase activity"/>
    <property type="evidence" value="ECO:0007669"/>
    <property type="project" value="InterPro"/>
</dbReference>
<evidence type="ECO:0000256" key="2">
    <source>
        <dbReference type="PIRSR" id="PIRSR610059-50"/>
    </source>
</evidence>
<dbReference type="GO" id="GO:0006218">
    <property type="term" value="P:uridine catabolic process"/>
    <property type="evidence" value="ECO:0007669"/>
    <property type="project" value="TreeGrafter"/>
</dbReference>
<keyword evidence="5" id="KW-1185">Reference proteome</keyword>